<protein>
    <submittedName>
        <fullName evidence="1">Uncharacterized endoplasmic reticulum membrane</fullName>
    </submittedName>
</protein>
<organism evidence="1 2">
    <name type="scientific">Clavispora lusitaniae</name>
    <name type="common">Candida lusitaniae</name>
    <dbReference type="NCBI Taxonomy" id="36911"/>
    <lineage>
        <taxon>Eukaryota</taxon>
        <taxon>Fungi</taxon>
        <taxon>Dikarya</taxon>
        <taxon>Ascomycota</taxon>
        <taxon>Saccharomycotina</taxon>
        <taxon>Pichiomycetes</taxon>
        <taxon>Metschnikowiaceae</taxon>
        <taxon>Clavispora</taxon>
    </lineage>
</organism>
<evidence type="ECO:0000313" key="1">
    <source>
        <dbReference type="EMBL" id="QFZ27851.1"/>
    </source>
</evidence>
<keyword evidence="2" id="KW-1185">Reference proteome</keyword>
<dbReference type="EMBL" id="CP038486">
    <property type="protein sequence ID" value="QFZ27851.1"/>
    <property type="molecule type" value="Genomic_DNA"/>
</dbReference>
<gene>
    <name evidence="1" type="ORF">EJF14_30840</name>
</gene>
<accession>A0ACD0WKD4</accession>
<name>A0ACD0WKD4_CLALS</name>
<reference evidence="2" key="1">
    <citation type="journal article" date="2019" name="MBio">
        <title>Comparative genomics for the elucidation of multidrug resistance (MDR) in Candida lusitaniae.</title>
        <authorList>
            <person name="Kannan A."/>
            <person name="Asner S.A."/>
            <person name="Trachsel E."/>
            <person name="Kelly S."/>
            <person name="Parker J."/>
            <person name="Sanglard D."/>
        </authorList>
    </citation>
    <scope>NUCLEOTIDE SEQUENCE [LARGE SCALE GENOMIC DNA]</scope>
    <source>
        <strain evidence="2">P1</strain>
    </source>
</reference>
<dbReference type="Proteomes" id="UP000326582">
    <property type="component" value="Chromosome 3"/>
</dbReference>
<proteinExistence type="predicted"/>
<sequence length="401" mass="42761">MKIHHFGSAFLFGAAVCAQNAAVYNFPLNKQSQESTLVSVEDSVLYFADKAGVSDYYSIGDNDDAIKFLESVGSDDERTERSKLLVIVKGVEEPAKLFGTDPLFEIGIKNRSKESHKLMRALLKDIPQQAASDSDNAKPNDLGAGVSYISPNGALSHEKVAFDDAYEKFSAKLAHGFDIGNVPQKVQDIVGNVKQSTEKILDAFSNSIVQLLSIVEASKENSLLIVTLDLRKTAGSKSQRDSALDALFSQLSGASDKIDTTVVALGAKKSGCHGKLAGKRSDIQASAFAKRGAIAAESCFSDKDECDSSTKGCNNHGSCAEVASDCWQCVCVPSVDKKASKTTKWAGYDCSKKDISSSAHLLLWTSVALLVTLAVGTKLLFSVDSEPLPGVLEAATVKRSS</sequence>
<evidence type="ECO:0000313" key="2">
    <source>
        <dbReference type="Proteomes" id="UP000326582"/>
    </source>
</evidence>